<evidence type="ECO:0000313" key="3">
    <source>
        <dbReference type="Proteomes" id="UP000095003"/>
    </source>
</evidence>
<dbReference type="EMBL" id="MCGI01000003">
    <property type="protein sequence ID" value="ODM11293.1"/>
    <property type="molecule type" value="Genomic_DNA"/>
</dbReference>
<dbReference type="InterPro" id="IPR023210">
    <property type="entry name" value="NADP_OxRdtase_dom"/>
</dbReference>
<dbReference type="RefSeq" id="WP_069157882.1">
    <property type="nucleotide sequence ID" value="NZ_DBFYTC010000274.1"/>
</dbReference>
<dbReference type="PATRIC" id="fig|1432052.3.peg.4131"/>
<dbReference type="GO" id="GO:0016491">
    <property type="term" value="F:oxidoreductase activity"/>
    <property type="evidence" value="ECO:0007669"/>
    <property type="project" value="UniProtKB-KW"/>
</dbReference>
<dbReference type="PANTHER" id="PTHR43364:SF1">
    <property type="entry name" value="OXIDOREDUCTASE YDHF"/>
    <property type="match status" value="1"/>
</dbReference>
<evidence type="ECO:0000259" key="1">
    <source>
        <dbReference type="Pfam" id="PF00248"/>
    </source>
</evidence>
<dbReference type="InterPro" id="IPR020471">
    <property type="entry name" value="AKR"/>
</dbReference>
<dbReference type="AlphaFoldDB" id="A0A1E3ARD6"/>
<keyword evidence="2" id="KW-0560">Oxidoreductase</keyword>
<accession>A0A1E3ARD6</accession>
<dbReference type="Gene3D" id="3.20.20.100">
    <property type="entry name" value="NADP-dependent oxidoreductase domain"/>
    <property type="match status" value="1"/>
</dbReference>
<dbReference type="PANTHER" id="PTHR43364">
    <property type="entry name" value="NADH-SPECIFIC METHYLGLYOXAL REDUCTASE-RELATED"/>
    <property type="match status" value="1"/>
</dbReference>
<dbReference type="InterPro" id="IPR050523">
    <property type="entry name" value="AKR_Detox_Biosynth"/>
</dbReference>
<organism evidence="2 3">
    <name type="scientific">Eisenbergiella tayi</name>
    <dbReference type="NCBI Taxonomy" id="1432052"/>
    <lineage>
        <taxon>Bacteria</taxon>
        <taxon>Bacillati</taxon>
        <taxon>Bacillota</taxon>
        <taxon>Clostridia</taxon>
        <taxon>Lachnospirales</taxon>
        <taxon>Lachnospiraceae</taxon>
        <taxon>Eisenbergiella</taxon>
    </lineage>
</organism>
<dbReference type="PRINTS" id="PR00069">
    <property type="entry name" value="ALDKETRDTASE"/>
</dbReference>
<name>A0A1E3ARD6_9FIRM</name>
<evidence type="ECO:0000313" key="2">
    <source>
        <dbReference type="EMBL" id="ODM11293.1"/>
    </source>
</evidence>
<dbReference type="CDD" id="cd19092">
    <property type="entry name" value="AKR_BsYcsN_EcYdhF-like"/>
    <property type="match status" value="1"/>
</dbReference>
<comment type="caution">
    <text evidence="2">The sequence shown here is derived from an EMBL/GenBank/DDBJ whole genome shotgun (WGS) entry which is preliminary data.</text>
</comment>
<reference evidence="2 3" key="1">
    <citation type="submission" date="2016-07" db="EMBL/GenBank/DDBJ databases">
        <title>Characterization of isolates of Eisenbergiella tayi derived from blood cultures, using whole genome sequencing.</title>
        <authorList>
            <person name="Burdz T."/>
            <person name="Wiebe D."/>
            <person name="Huynh C."/>
            <person name="Bernard K."/>
        </authorList>
    </citation>
    <scope>NUCLEOTIDE SEQUENCE [LARGE SCALE GENOMIC DNA]</scope>
    <source>
        <strain evidence="2 3">NML 120489</strain>
    </source>
</reference>
<proteinExistence type="predicted"/>
<dbReference type="Proteomes" id="UP000095003">
    <property type="component" value="Unassembled WGS sequence"/>
</dbReference>
<gene>
    <name evidence="2" type="primary">ydhF_2</name>
    <name evidence="2" type="ORF">BEH84_03722</name>
</gene>
<dbReference type="GO" id="GO:0005829">
    <property type="term" value="C:cytosol"/>
    <property type="evidence" value="ECO:0007669"/>
    <property type="project" value="TreeGrafter"/>
</dbReference>
<feature type="domain" description="NADP-dependent oxidoreductase" evidence="1">
    <location>
        <begin position="18"/>
        <end position="295"/>
    </location>
</feature>
<dbReference type="GeneID" id="93302904"/>
<dbReference type="EC" id="1.-.-.-" evidence="2"/>
<dbReference type="SUPFAM" id="SSF51430">
    <property type="entry name" value="NAD(P)-linked oxidoreductase"/>
    <property type="match status" value="1"/>
</dbReference>
<sequence length="306" mass="34529">MEYIQLKGTSLTASRAAFGCMRLAELSVEQAKRQIEHAMELGINFFDHADIYGGGSCEEIFAKAVDMKPSVREKMILQSKCSIRDGYYDASAAYIRKAVDDILARLHTDYLDILLLHRPDALMDPGETAEALERLHEQGKVRYFGVSNYNVMQMELLQKYMKQPLVVNQLQISLAHTPLIDEGMAVNMDIDQSVLRTGGLLPYCQWKEINVQAWSPYQKGFFGGSFIGDLDEYGELNSLIDSLASKYGVSKTGIAAAWLFRHPVNMQVILGTMNEKHRQEGCEGLDVVLERKEWYDLYRAAGNIIP</sequence>
<dbReference type="Pfam" id="PF00248">
    <property type="entry name" value="Aldo_ket_red"/>
    <property type="match status" value="1"/>
</dbReference>
<dbReference type="InterPro" id="IPR036812">
    <property type="entry name" value="NAD(P)_OxRdtase_dom_sf"/>
</dbReference>
<protein>
    <submittedName>
        <fullName evidence="2">Oxidoreductase YdhF</fullName>
        <ecNumber evidence="2">1.-.-.-</ecNumber>
    </submittedName>
</protein>